<proteinExistence type="predicted"/>
<feature type="compositionally biased region" description="Acidic residues" evidence="1">
    <location>
        <begin position="277"/>
        <end position="294"/>
    </location>
</feature>
<gene>
    <name evidence="2" type="ORF">DPX16_2192</name>
</gene>
<name>A0A3N0YQJ3_ANAGA</name>
<evidence type="ECO:0000313" key="3">
    <source>
        <dbReference type="Proteomes" id="UP000281406"/>
    </source>
</evidence>
<evidence type="ECO:0000256" key="1">
    <source>
        <dbReference type="SAM" id="MobiDB-lite"/>
    </source>
</evidence>
<feature type="compositionally biased region" description="Polar residues" evidence="1">
    <location>
        <begin position="14"/>
        <end position="26"/>
    </location>
</feature>
<keyword evidence="3" id="KW-1185">Reference proteome</keyword>
<comment type="caution">
    <text evidence="2">The sequence shown here is derived from an EMBL/GenBank/DDBJ whole genome shotgun (WGS) entry which is preliminary data.</text>
</comment>
<protein>
    <submittedName>
        <fullName evidence="2">Uncharacterized protein</fullName>
    </submittedName>
</protein>
<sequence>MREREEEYARQEDNGQGTHYENNGQEKTNKPTPMKRRLTVNTRRQQQQQQEQKEEEQKNPLMDCSYVKQKRQEEEQRGGGKKNPLLDNPYFYMAEAIQELNRAGGNVDSEPMARDQEENASVDSLDHELNRLQETMERLSLEKQRRHLSKRARNLRRNLEEDKDEYYQRRRARSASPLGRHRKSSPQEEYRRVSGTLRLVKIPPEDPMWGKGEEKNLVPPENSMPNLTPYPPFQLEEEWGDLNPFQAEGRYSPGGHNSMLHPEVAYDLVTPEHQAPIEEEVENAEEDADQETQEGEGSGDPGEGPSNVVAEPSSREAEQPETRDEMRGQHEDPQASETEQEGADTGPAAGVPTEPTATDPEPSGDQSPEAGPSTDEQSQPNGFLAELQGIDLPTADSDSPDIDLPDLSHTGDFPTLSLRDLEEIIGSAPTQDD</sequence>
<dbReference type="EMBL" id="RJVU01029889">
    <property type="protein sequence ID" value="ROL48485.1"/>
    <property type="molecule type" value="Genomic_DNA"/>
</dbReference>
<dbReference type="Proteomes" id="UP000281406">
    <property type="component" value="Unassembled WGS sequence"/>
</dbReference>
<feature type="region of interest" description="Disordered" evidence="1">
    <location>
        <begin position="1"/>
        <end position="87"/>
    </location>
</feature>
<feature type="compositionally biased region" description="Basic and acidic residues" evidence="1">
    <location>
        <begin position="313"/>
        <end position="333"/>
    </location>
</feature>
<feature type="compositionally biased region" description="Basic and acidic residues" evidence="1">
    <location>
        <begin position="1"/>
        <end position="13"/>
    </location>
</feature>
<feature type="region of interest" description="Disordered" evidence="1">
    <location>
        <begin position="166"/>
        <end position="415"/>
    </location>
</feature>
<reference evidence="2 3" key="1">
    <citation type="submission" date="2018-10" db="EMBL/GenBank/DDBJ databases">
        <title>Genome assembly for a Yunnan-Guizhou Plateau 3E fish, Anabarilius grahami (Regan), and its evolutionary and genetic applications.</title>
        <authorList>
            <person name="Jiang W."/>
        </authorList>
    </citation>
    <scope>NUCLEOTIDE SEQUENCE [LARGE SCALE GENOMIC DNA]</scope>
    <source>
        <strain evidence="2">AG-KIZ</strain>
        <tissue evidence="2">Muscle</tissue>
    </source>
</reference>
<organism evidence="2 3">
    <name type="scientific">Anabarilius grahami</name>
    <name type="common">Kanglang fish</name>
    <name type="synonym">Barilius grahami</name>
    <dbReference type="NCBI Taxonomy" id="495550"/>
    <lineage>
        <taxon>Eukaryota</taxon>
        <taxon>Metazoa</taxon>
        <taxon>Chordata</taxon>
        <taxon>Craniata</taxon>
        <taxon>Vertebrata</taxon>
        <taxon>Euteleostomi</taxon>
        <taxon>Actinopterygii</taxon>
        <taxon>Neopterygii</taxon>
        <taxon>Teleostei</taxon>
        <taxon>Ostariophysi</taxon>
        <taxon>Cypriniformes</taxon>
        <taxon>Xenocyprididae</taxon>
        <taxon>Xenocypridinae</taxon>
        <taxon>Xenocypridinae incertae sedis</taxon>
        <taxon>Anabarilius</taxon>
    </lineage>
</organism>
<feature type="compositionally biased region" description="Basic residues" evidence="1">
    <location>
        <begin position="169"/>
        <end position="184"/>
    </location>
</feature>
<evidence type="ECO:0000313" key="2">
    <source>
        <dbReference type="EMBL" id="ROL48485.1"/>
    </source>
</evidence>
<feature type="region of interest" description="Disordered" evidence="1">
    <location>
        <begin position="102"/>
        <end position="125"/>
    </location>
</feature>
<accession>A0A3N0YQJ3</accession>
<dbReference type="AlphaFoldDB" id="A0A3N0YQJ3"/>